<evidence type="ECO:0000256" key="2">
    <source>
        <dbReference type="ARBA" id="ARBA00022670"/>
    </source>
</evidence>
<evidence type="ECO:0000313" key="8">
    <source>
        <dbReference type="Proteomes" id="UP000054279"/>
    </source>
</evidence>
<dbReference type="SUPFAM" id="SSF54001">
    <property type="entry name" value="Cysteine proteinases"/>
    <property type="match status" value="1"/>
</dbReference>
<dbReference type="GO" id="GO:0006508">
    <property type="term" value="P:proteolysis"/>
    <property type="evidence" value="ECO:0007669"/>
    <property type="project" value="UniProtKB-KW"/>
</dbReference>
<name>A0A0C9UT11_SPHS4</name>
<dbReference type="InterPro" id="IPR003653">
    <property type="entry name" value="Peptidase_C48_C"/>
</dbReference>
<keyword evidence="2" id="KW-0645">Protease</keyword>
<dbReference type="PROSITE" id="PS50600">
    <property type="entry name" value="ULP_PROTEASE"/>
    <property type="match status" value="1"/>
</dbReference>
<keyword evidence="4" id="KW-0788">Thiol protease</keyword>
<keyword evidence="3" id="KW-0378">Hydrolase</keyword>
<keyword evidence="8" id="KW-1185">Reference proteome</keyword>
<proteinExistence type="inferred from homology"/>
<gene>
    <name evidence="7" type="ORF">M422DRAFT_270223</name>
</gene>
<dbReference type="GO" id="GO:0005634">
    <property type="term" value="C:nucleus"/>
    <property type="evidence" value="ECO:0007669"/>
    <property type="project" value="TreeGrafter"/>
</dbReference>
<dbReference type="PANTHER" id="PTHR12606">
    <property type="entry name" value="SENTRIN/SUMO-SPECIFIC PROTEASE"/>
    <property type="match status" value="1"/>
</dbReference>
<sequence length="301" mass="33720">MGLPRKVPTPIPSPVKPVPSIPSATLSSVDSVTAITTAPSTTNPVSPSPPAMASENHQEHRRKQKSWDELGKSCGRWTCYTSDIKAIRRRDGWFEGRLITVIAEFLAARLGEQAQAQHTTPLVLWNVRELLDKRGSGDSGSLTKAWIRKEINIVQNSGSKRHWVIPAHVPGHWTLIGIDWESKHIQFMDSMPSRLGAEDDELRVQEEVWHLLGLVCTEYVHDEWKWFSEEHPARQKNGYDCGAFVLADMAAFFTNGAPSQLTQDDMKAWRSEINSILDGLHGLTYIKVVTDPDDPVLVIDD</sequence>
<dbReference type="PANTHER" id="PTHR12606:SF141">
    <property type="entry name" value="GH15225P-RELATED"/>
    <property type="match status" value="1"/>
</dbReference>
<evidence type="ECO:0000256" key="4">
    <source>
        <dbReference type="ARBA" id="ARBA00022807"/>
    </source>
</evidence>
<dbReference type="EMBL" id="KN837305">
    <property type="protein sequence ID" value="KIJ28446.1"/>
    <property type="molecule type" value="Genomic_DNA"/>
</dbReference>
<protein>
    <recommendedName>
        <fullName evidence="6">Ubiquitin-like protease family profile domain-containing protein</fullName>
    </recommendedName>
</protein>
<evidence type="ECO:0000256" key="5">
    <source>
        <dbReference type="SAM" id="MobiDB-lite"/>
    </source>
</evidence>
<feature type="compositionally biased region" description="Low complexity" evidence="5">
    <location>
        <begin position="36"/>
        <end position="45"/>
    </location>
</feature>
<feature type="compositionally biased region" description="Pro residues" evidence="5">
    <location>
        <begin position="7"/>
        <end position="20"/>
    </location>
</feature>
<evidence type="ECO:0000256" key="1">
    <source>
        <dbReference type="ARBA" id="ARBA00005234"/>
    </source>
</evidence>
<dbReference type="GO" id="GO:0016929">
    <property type="term" value="F:deSUMOylase activity"/>
    <property type="evidence" value="ECO:0007669"/>
    <property type="project" value="TreeGrafter"/>
</dbReference>
<feature type="domain" description="Ubiquitin-like protease family profile" evidence="6">
    <location>
        <begin position="77"/>
        <end position="252"/>
    </location>
</feature>
<dbReference type="Pfam" id="PF02902">
    <property type="entry name" value="Peptidase_C48"/>
    <property type="match status" value="1"/>
</dbReference>
<dbReference type="OrthoDB" id="2976051at2759"/>
<evidence type="ECO:0000313" key="7">
    <source>
        <dbReference type="EMBL" id="KIJ28446.1"/>
    </source>
</evidence>
<reference evidence="7 8" key="1">
    <citation type="submission" date="2014-06" db="EMBL/GenBank/DDBJ databases">
        <title>Evolutionary Origins and Diversification of the Mycorrhizal Mutualists.</title>
        <authorList>
            <consortium name="DOE Joint Genome Institute"/>
            <consortium name="Mycorrhizal Genomics Consortium"/>
            <person name="Kohler A."/>
            <person name="Kuo A."/>
            <person name="Nagy L.G."/>
            <person name="Floudas D."/>
            <person name="Copeland A."/>
            <person name="Barry K.W."/>
            <person name="Cichocki N."/>
            <person name="Veneault-Fourrey C."/>
            <person name="LaButti K."/>
            <person name="Lindquist E.A."/>
            <person name="Lipzen A."/>
            <person name="Lundell T."/>
            <person name="Morin E."/>
            <person name="Murat C."/>
            <person name="Riley R."/>
            <person name="Ohm R."/>
            <person name="Sun H."/>
            <person name="Tunlid A."/>
            <person name="Henrissat B."/>
            <person name="Grigoriev I.V."/>
            <person name="Hibbett D.S."/>
            <person name="Martin F."/>
        </authorList>
    </citation>
    <scope>NUCLEOTIDE SEQUENCE [LARGE SCALE GENOMIC DNA]</scope>
    <source>
        <strain evidence="7 8">SS14</strain>
    </source>
</reference>
<accession>A0A0C9UT11</accession>
<dbReference type="Proteomes" id="UP000054279">
    <property type="component" value="Unassembled WGS sequence"/>
</dbReference>
<evidence type="ECO:0000256" key="3">
    <source>
        <dbReference type="ARBA" id="ARBA00022801"/>
    </source>
</evidence>
<dbReference type="GO" id="GO:0016926">
    <property type="term" value="P:protein desumoylation"/>
    <property type="evidence" value="ECO:0007669"/>
    <property type="project" value="TreeGrafter"/>
</dbReference>
<dbReference type="HOGENOM" id="CLU_924920_0_0_1"/>
<evidence type="ECO:0000259" key="6">
    <source>
        <dbReference type="PROSITE" id="PS50600"/>
    </source>
</evidence>
<organism evidence="7 8">
    <name type="scientific">Sphaerobolus stellatus (strain SS14)</name>
    <dbReference type="NCBI Taxonomy" id="990650"/>
    <lineage>
        <taxon>Eukaryota</taxon>
        <taxon>Fungi</taxon>
        <taxon>Dikarya</taxon>
        <taxon>Basidiomycota</taxon>
        <taxon>Agaricomycotina</taxon>
        <taxon>Agaricomycetes</taxon>
        <taxon>Phallomycetidae</taxon>
        <taxon>Geastrales</taxon>
        <taxon>Sphaerobolaceae</taxon>
        <taxon>Sphaerobolus</taxon>
    </lineage>
</organism>
<dbReference type="InterPro" id="IPR038765">
    <property type="entry name" value="Papain-like_cys_pep_sf"/>
</dbReference>
<feature type="region of interest" description="Disordered" evidence="5">
    <location>
        <begin position="1"/>
        <end position="23"/>
    </location>
</feature>
<comment type="similarity">
    <text evidence="1">Belongs to the peptidase C48 family.</text>
</comment>
<feature type="region of interest" description="Disordered" evidence="5">
    <location>
        <begin position="35"/>
        <end position="68"/>
    </location>
</feature>
<dbReference type="Gene3D" id="3.40.395.10">
    <property type="entry name" value="Adenoviral Proteinase, Chain A"/>
    <property type="match status" value="1"/>
</dbReference>
<dbReference type="AlphaFoldDB" id="A0A0C9UT11"/>